<feature type="domain" description="Enoyl reductase (ER)" evidence="3">
    <location>
        <begin position="10"/>
        <end position="324"/>
    </location>
</feature>
<dbReference type="InterPro" id="IPR020843">
    <property type="entry name" value="ER"/>
</dbReference>
<name>A0A9X4SIE9_9PAST</name>
<evidence type="ECO:0000313" key="4">
    <source>
        <dbReference type="EMBL" id="MDG6895587.1"/>
    </source>
</evidence>
<proteinExistence type="predicted"/>
<dbReference type="InterPro" id="IPR013154">
    <property type="entry name" value="ADH-like_N"/>
</dbReference>
<dbReference type="SUPFAM" id="SSF51735">
    <property type="entry name" value="NAD(P)-binding Rossmann-fold domains"/>
    <property type="match status" value="1"/>
</dbReference>
<dbReference type="SUPFAM" id="SSF50129">
    <property type="entry name" value="GroES-like"/>
    <property type="match status" value="1"/>
</dbReference>
<comment type="caution">
    <text evidence="4">The sequence shown here is derived from an EMBL/GenBank/DDBJ whole genome shotgun (WGS) entry which is preliminary data.</text>
</comment>
<dbReference type="SMART" id="SM00829">
    <property type="entry name" value="PKS_ER"/>
    <property type="match status" value="1"/>
</dbReference>
<dbReference type="InterPro" id="IPR013149">
    <property type="entry name" value="ADH-like_C"/>
</dbReference>
<dbReference type="Proteomes" id="UP001155500">
    <property type="component" value="Unassembled WGS sequence"/>
</dbReference>
<dbReference type="Pfam" id="PF08240">
    <property type="entry name" value="ADH_N"/>
    <property type="match status" value="1"/>
</dbReference>
<dbReference type="RefSeq" id="WP_279572965.1">
    <property type="nucleotide sequence ID" value="NZ_LWID01000001.1"/>
</dbReference>
<accession>A0A9X4SIE9</accession>
<dbReference type="InterPro" id="IPR011032">
    <property type="entry name" value="GroES-like_sf"/>
</dbReference>
<organism evidence="4 5">
    <name type="scientific">Volucribacter amazonae</name>
    <dbReference type="NCBI Taxonomy" id="256731"/>
    <lineage>
        <taxon>Bacteria</taxon>
        <taxon>Pseudomonadati</taxon>
        <taxon>Pseudomonadota</taxon>
        <taxon>Gammaproteobacteria</taxon>
        <taxon>Pasteurellales</taxon>
        <taxon>Pasteurellaceae</taxon>
        <taxon>Volucribacter</taxon>
    </lineage>
</organism>
<keyword evidence="2" id="KW-0560">Oxidoreductase</keyword>
<keyword evidence="1" id="KW-0521">NADP</keyword>
<dbReference type="PANTHER" id="PTHR48106">
    <property type="entry name" value="QUINONE OXIDOREDUCTASE PIG3-RELATED"/>
    <property type="match status" value="1"/>
</dbReference>
<reference evidence="4" key="1">
    <citation type="submission" date="2016-03" db="EMBL/GenBank/DDBJ databases">
        <title>Co-evolution between Pasteurellaceae and their hosts.</title>
        <authorList>
            <person name="Hansen M.J."/>
            <person name="Bojesen A.M."/>
            <person name="Planet P."/>
        </authorList>
    </citation>
    <scope>NUCLEOTIDE SEQUENCE</scope>
    <source>
        <strain evidence="4">146/S8/89</strain>
    </source>
</reference>
<keyword evidence="5" id="KW-1185">Reference proteome</keyword>
<dbReference type="Pfam" id="PF00107">
    <property type="entry name" value="ADH_zinc_N"/>
    <property type="match status" value="1"/>
</dbReference>
<dbReference type="Gene3D" id="3.90.180.10">
    <property type="entry name" value="Medium-chain alcohol dehydrogenases, catalytic domain"/>
    <property type="match status" value="1"/>
</dbReference>
<evidence type="ECO:0000256" key="2">
    <source>
        <dbReference type="ARBA" id="ARBA00023002"/>
    </source>
</evidence>
<gene>
    <name evidence="4" type="ORF">A6A20_08110</name>
</gene>
<dbReference type="CDD" id="cd08292">
    <property type="entry name" value="ETR_like_2"/>
    <property type="match status" value="1"/>
</dbReference>
<dbReference type="GO" id="GO:0070402">
    <property type="term" value="F:NADPH binding"/>
    <property type="evidence" value="ECO:0007669"/>
    <property type="project" value="TreeGrafter"/>
</dbReference>
<sequence>MQAAIFQQFGEPEQVMEFSQHQPQPQAKAGEVLVKMRLSPIHNHDLWTIRGTYGYKPELPAIAGSEAVGVIEALGEGVSHLQIGQRVSVASAKGAWAEYFTVPANQVVPVPDEVSDEMAAQLIAMPFSCLTLLEFIGAKAGDWIVLNAASGAVGKMTALLAKARGIKVINLVRRQTAIAELNALGIDEVIATDQPNWQQQVHAMVGEQGIMAAVDSIGGKASLELSQLLAQGGSLISFGTMGGEPMQIPTGDLIFKQITVKGFWGALVSQQMPAEQRKQLMQELIGYAIAGKIPMPVDRVYPLSEIKQACQASLAQGKQGKVLLRG</sequence>
<dbReference type="Gene3D" id="3.40.50.720">
    <property type="entry name" value="NAD(P)-binding Rossmann-like Domain"/>
    <property type="match status" value="1"/>
</dbReference>
<dbReference type="GO" id="GO:0016651">
    <property type="term" value="F:oxidoreductase activity, acting on NAD(P)H"/>
    <property type="evidence" value="ECO:0007669"/>
    <property type="project" value="TreeGrafter"/>
</dbReference>
<dbReference type="AlphaFoldDB" id="A0A9X4SIE9"/>
<dbReference type="EMBL" id="LWID01000001">
    <property type="protein sequence ID" value="MDG6895587.1"/>
    <property type="molecule type" value="Genomic_DNA"/>
</dbReference>
<evidence type="ECO:0000259" key="3">
    <source>
        <dbReference type="SMART" id="SM00829"/>
    </source>
</evidence>
<protein>
    <recommendedName>
        <fullName evidence="3">Enoyl reductase (ER) domain-containing protein</fullName>
    </recommendedName>
</protein>
<dbReference type="InterPro" id="IPR036291">
    <property type="entry name" value="NAD(P)-bd_dom_sf"/>
</dbReference>
<evidence type="ECO:0000256" key="1">
    <source>
        <dbReference type="ARBA" id="ARBA00022857"/>
    </source>
</evidence>
<evidence type="ECO:0000313" key="5">
    <source>
        <dbReference type="Proteomes" id="UP001155500"/>
    </source>
</evidence>
<dbReference type="PANTHER" id="PTHR48106:SF2">
    <property type="entry name" value="ZN2+-BINDING DEHYDROGENASE"/>
    <property type="match status" value="1"/>
</dbReference>